<dbReference type="CDD" id="cd14081">
    <property type="entry name" value="STKc_BRSK1_2"/>
    <property type="match status" value="1"/>
</dbReference>
<comment type="caution">
    <text evidence="15">The sequence shown here is derived from an EMBL/GenBank/DDBJ whole genome shotgun (WGS) entry which is preliminary data.</text>
</comment>
<evidence type="ECO:0000256" key="5">
    <source>
        <dbReference type="ARBA" id="ARBA00022553"/>
    </source>
</evidence>
<evidence type="ECO:0000256" key="11">
    <source>
        <dbReference type="ARBA" id="ARBA00048679"/>
    </source>
</evidence>
<accession>A0A507DVP4</accession>
<feature type="region of interest" description="Disordered" evidence="13">
    <location>
        <begin position="419"/>
        <end position="543"/>
    </location>
</feature>
<evidence type="ECO:0000259" key="14">
    <source>
        <dbReference type="PROSITE" id="PS50011"/>
    </source>
</evidence>
<evidence type="ECO:0000256" key="4">
    <source>
        <dbReference type="ARBA" id="ARBA00022527"/>
    </source>
</evidence>
<feature type="domain" description="Protein kinase" evidence="14">
    <location>
        <begin position="65"/>
        <end position="336"/>
    </location>
</feature>
<keyword evidence="7 12" id="KW-0547">Nucleotide-binding</keyword>
<dbReference type="FunFam" id="1.10.510.10:FF:000394">
    <property type="entry name" value="Serine/threonine-protein kinase HSL1"/>
    <property type="match status" value="1"/>
</dbReference>
<evidence type="ECO:0000256" key="13">
    <source>
        <dbReference type="SAM" id="MobiDB-lite"/>
    </source>
</evidence>
<keyword evidence="16" id="KW-1185">Reference proteome</keyword>
<dbReference type="PROSITE" id="PS00108">
    <property type="entry name" value="PROTEIN_KINASE_ST"/>
    <property type="match status" value="1"/>
</dbReference>
<keyword evidence="9 12" id="KW-0067">ATP-binding</keyword>
<feature type="compositionally biased region" description="Low complexity" evidence="13">
    <location>
        <begin position="516"/>
        <end position="531"/>
    </location>
</feature>
<evidence type="ECO:0000256" key="9">
    <source>
        <dbReference type="ARBA" id="ARBA00022840"/>
    </source>
</evidence>
<feature type="binding site" evidence="12">
    <location>
        <position position="103"/>
    </location>
    <ligand>
        <name>ATP</name>
        <dbReference type="ChEBI" id="CHEBI:30616"/>
    </ligand>
</feature>
<evidence type="ECO:0000256" key="3">
    <source>
        <dbReference type="ARBA" id="ARBA00012513"/>
    </source>
</evidence>
<feature type="compositionally biased region" description="Polar residues" evidence="13">
    <location>
        <begin position="585"/>
        <end position="603"/>
    </location>
</feature>
<organism evidence="15 16">
    <name type="scientific">Powellomyces hirtus</name>
    <dbReference type="NCBI Taxonomy" id="109895"/>
    <lineage>
        <taxon>Eukaryota</taxon>
        <taxon>Fungi</taxon>
        <taxon>Fungi incertae sedis</taxon>
        <taxon>Chytridiomycota</taxon>
        <taxon>Chytridiomycota incertae sedis</taxon>
        <taxon>Chytridiomycetes</taxon>
        <taxon>Spizellomycetales</taxon>
        <taxon>Powellomycetaceae</taxon>
        <taxon>Powellomyces</taxon>
    </lineage>
</organism>
<feature type="compositionally biased region" description="Low complexity" evidence="13">
    <location>
        <begin position="24"/>
        <end position="41"/>
    </location>
</feature>
<keyword evidence="4" id="KW-0723">Serine/threonine-protein kinase</keyword>
<feature type="region of interest" description="Disordered" evidence="13">
    <location>
        <begin position="565"/>
        <end position="652"/>
    </location>
</feature>
<name>A0A507DVP4_9FUNG</name>
<dbReference type="EC" id="2.7.11.1" evidence="3"/>
<evidence type="ECO:0000256" key="7">
    <source>
        <dbReference type="ARBA" id="ARBA00022741"/>
    </source>
</evidence>
<comment type="catalytic activity">
    <reaction evidence="10">
        <text>L-threonyl-[protein] + ATP = O-phospho-L-threonyl-[protein] + ADP + H(+)</text>
        <dbReference type="Rhea" id="RHEA:46608"/>
        <dbReference type="Rhea" id="RHEA-COMP:11060"/>
        <dbReference type="Rhea" id="RHEA-COMP:11605"/>
        <dbReference type="ChEBI" id="CHEBI:15378"/>
        <dbReference type="ChEBI" id="CHEBI:30013"/>
        <dbReference type="ChEBI" id="CHEBI:30616"/>
        <dbReference type="ChEBI" id="CHEBI:61977"/>
        <dbReference type="ChEBI" id="CHEBI:456216"/>
        <dbReference type="EC" id="2.7.11.1"/>
    </reaction>
</comment>
<dbReference type="InterPro" id="IPR000719">
    <property type="entry name" value="Prot_kinase_dom"/>
</dbReference>
<feature type="region of interest" description="Disordered" evidence="13">
    <location>
        <begin position="740"/>
        <end position="793"/>
    </location>
</feature>
<evidence type="ECO:0000256" key="10">
    <source>
        <dbReference type="ARBA" id="ARBA00047899"/>
    </source>
</evidence>
<dbReference type="GO" id="GO:0005524">
    <property type="term" value="F:ATP binding"/>
    <property type="evidence" value="ECO:0007669"/>
    <property type="project" value="UniProtKB-UniRule"/>
</dbReference>
<evidence type="ECO:0000256" key="6">
    <source>
        <dbReference type="ARBA" id="ARBA00022679"/>
    </source>
</evidence>
<dbReference type="InterPro" id="IPR008271">
    <property type="entry name" value="Ser/Thr_kinase_AS"/>
</dbReference>
<proteinExistence type="inferred from homology"/>
<dbReference type="GO" id="GO:0005935">
    <property type="term" value="C:cellular bud neck"/>
    <property type="evidence" value="ECO:0007669"/>
    <property type="project" value="UniProtKB-SubCell"/>
</dbReference>
<dbReference type="EMBL" id="QEAQ01000113">
    <property type="protein sequence ID" value="TPX55362.1"/>
    <property type="molecule type" value="Genomic_DNA"/>
</dbReference>
<evidence type="ECO:0000256" key="2">
    <source>
        <dbReference type="ARBA" id="ARBA00010791"/>
    </source>
</evidence>
<dbReference type="PANTHER" id="PTHR24346:SF110">
    <property type="entry name" value="NON-SPECIFIC SERINE_THREONINE PROTEIN KINASE"/>
    <property type="match status" value="1"/>
</dbReference>
<evidence type="ECO:0000256" key="1">
    <source>
        <dbReference type="ARBA" id="ARBA00004266"/>
    </source>
</evidence>
<reference evidence="15 16" key="1">
    <citation type="journal article" date="2019" name="Sci. Rep.">
        <title>Comparative genomics of chytrid fungi reveal insights into the obligate biotrophic and pathogenic lifestyle of Synchytrium endobioticum.</title>
        <authorList>
            <person name="van de Vossenberg B.T.L.H."/>
            <person name="Warris S."/>
            <person name="Nguyen H.D.T."/>
            <person name="van Gent-Pelzer M.P.E."/>
            <person name="Joly D.L."/>
            <person name="van de Geest H.C."/>
            <person name="Bonants P.J.M."/>
            <person name="Smith D.S."/>
            <person name="Levesque C.A."/>
            <person name="van der Lee T.A.J."/>
        </authorList>
    </citation>
    <scope>NUCLEOTIDE SEQUENCE [LARGE SCALE GENOMIC DNA]</scope>
    <source>
        <strain evidence="15 16">CBS 809.83</strain>
    </source>
</reference>
<feature type="compositionally biased region" description="Basic and acidic residues" evidence="13">
    <location>
        <begin position="461"/>
        <end position="488"/>
    </location>
</feature>
<feature type="compositionally biased region" description="Basic and acidic residues" evidence="13">
    <location>
        <begin position="501"/>
        <end position="514"/>
    </location>
</feature>
<dbReference type="Proteomes" id="UP000318582">
    <property type="component" value="Unassembled WGS sequence"/>
</dbReference>
<dbReference type="Pfam" id="PF00069">
    <property type="entry name" value="Pkinase"/>
    <property type="match status" value="1"/>
</dbReference>
<evidence type="ECO:0000313" key="16">
    <source>
        <dbReference type="Proteomes" id="UP000318582"/>
    </source>
</evidence>
<dbReference type="InterPro" id="IPR011009">
    <property type="entry name" value="Kinase-like_dom_sf"/>
</dbReference>
<comment type="catalytic activity">
    <reaction evidence="11">
        <text>L-seryl-[protein] + ATP = O-phospho-L-seryl-[protein] + ADP + H(+)</text>
        <dbReference type="Rhea" id="RHEA:17989"/>
        <dbReference type="Rhea" id="RHEA-COMP:9863"/>
        <dbReference type="Rhea" id="RHEA-COMP:11604"/>
        <dbReference type="ChEBI" id="CHEBI:15378"/>
        <dbReference type="ChEBI" id="CHEBI:29999"/>
        <dbReference type="ChEBI" id="CHEBI:30616"/>
        <dbReference type="ChEBI" id="CHEBI:83421"/>
        <dbReference type="ChEBI" id="CHEBI:456216"/>
        <dbReference type="EC" id="2.7.11.1"/>
    </reaction>
</comment>
<dbReference type="PANTHER" id="PTHR24346">
    <property type="entry name" value="MAP/MICROTUBULE AFFINITY-REGULATING KINASE"/>
    <property type="match status" value="1"/>
</dbReference>
<dbReference type="Gene3D" id="1.10.510.10">
    <property type="entry name" value="Transferase(Phosphotransferase) domain 1"/>
    <property type="match status" value="1"/>
</dbReference>
<dbReference type="STRING" id="109895.A0A507DVP4"/>
<keyword evidence="8" id="KW-0418">Kinase</keyword>
<keyword evidence="6" id="KW-0808">Transferase</keyword>
<dbReference type="PROSITE" id="PS00107">
    <property type="entry name" value="PROTEIN_KINASE_ATP"/>
    <property type="match status" value="1"/>
</dbReference>
<protein>
    <recommendedName>
        <fullName evidence="3">non-specific serine/threonine protein kinase</fullName>
        <ecNumber evidence="3">2.7.11.1</ecNumber>
    </recommendedName>
</protein>
<dbReference type="PROSITE" id="PS50011">
    <property type="entry name" value="PROTEIN_KINASE_DOM"/>
    <property type="match status" value="1"/>
</dbReference>
<keyword evidence="5" id="KW-0597">Phosphoprotein</keyword>
<dbReference type="InterPro" id="IPR017441">
    <property type="entry name" value="Protein_kinase_ATP_BS"/>
</dbReference>
<feature type="compositionally biased region" description="Polar residues" evidence="13">
    <location>
        <begin position="432"/>
        <end position="444"/>
    </location>
</feature>
<evidence type="ECO:0000313" key="15">
    <source>
        <dbReference type="EMBL" id="TPX55362.1"/>
    </source>
</evidence>
<dbReference type="GO" id="GO:0035556">
    <property type="term" value="P:intracellular signal transduction"/>
    <property type="evidence" value="ECO:0007669"/>
    <property type="project" value="TreeGrafter"/>
</dbReference>
<gene>
    <name evidence="15" type="ORF">PhCBS80983_g05384</name>
</gene>
<comment type="subcellular location">
    <subcellularLocation>
        <location evidence="1">Bud neck</location>
    </subcellularLocation>
</comment>
<dbReference type="GO" id="GO:0004674">
    <property type="term" value="F:protein serine/threonine kinase activity"/>
    <property type="evidence" value="ECO:0007669"/>
    <property type="project" value="UniProtKB-KW"/>
</dbReference>
<feature type="compositionally biased region" description="Low complexity" evidence="13">
    <location>
        <begin position="608"/>
        <end position="618"/>
    </location>
</feature>
<evidence type="ECO:0000256" key="12">
    <source>
        <dbReference type="PROSITE-ProRule" id="PRU10141"/>
    </source>
</evidence>
<feature type="region of interest" description="Disordered" evidence="13">
    <location>
        <begin position="1"/>
        <end position="57"/>
    </location>
</feature>
<dbReference type="AlphaFoldDB" id="A0A507DVP4"/>
<sequence>MPSNYGDSGSRDHTPSGSSNAIVSQASSGAAPQSAGPRTPSGTPPRPSSASGRAVSQGMQRIGPYLVGKTLGVGSTGRVKLGTHIETQQKVGIKIISKETIGKENSSAISPAGSSKNAASALSPINSKLEREITIMKLIQHPNVLQLYDVYETDKELFLILEYVEGGELFDYLVKQGRLHEQEALEFFQQIMFGVDYVHRYHICHRDLKPENLLLDKDGRVKIADFGMASLQVNGKQLETSCGSPHYASPEIIKGESYHGPPADIWSCGIILFALLTGNLPFDDENIRKLLTKVKAGMYFIPHMITGDVKDLIKRMLVVDPAKRITLKEIFEHPWFNSYPTGIKPNPPMEDPAVLHLTDKTQMDPEVLESLGLLGWGKEKDLISALQEEKPNMAKAFYNLLLQRKTEFLDHWDPRDLSSWDIEGGPRRRASSYMSLGPSSQNGSRVDLNRSEVSLGNMNPEARRSTDELRKSTDDLRKSRDELRRAGEHSAGSASPGPSRRAREDVPKREDVTKAGESSSPGPSRRSSQEGPEGGRAVLKGKPNKIFTGVTKYGDTAVRVNSPLSASTHFDETRTQPPAVGASDAISQQAGPSGWTASPANSTEHSRSSSANRATSSTADKKKLTIHIPVEEEEIAPRAASSEARARKPYLGDIERRHQDEVMSRFHRARLQGPPTPVITSSPKRSWFASIFNNFKPEPLHIKSTLEYQETQTLILELLQRIGVNKVEVYKDGWKIRYDGSGSSPSSTSSSAGPSSSSSGPSSSSGLSSAGQSAVGASPSASGPSVEQGNNSPSPMKFVKFHVTIGLDPEAPVGYIVEGPFRIQFTMLQGANSTFKHLVAQLSAWWEEATYVEPEPEPEFRTFFPEDEAEPQYPFRTFFPEDEAAEEEAAAARESMMGLR</sequence>
<dbReference type="SUPFAM" id="SSF56112">
    <property type="entry name" value="Protein kinase-like (PK-like)"/>
    <property type="match status" value="1"/>
</dbReference>
<comment type="similarity">
    <text evidence="2">Belongs to the protein kinase superfamily. CAMK Ser/Thr protein kinase family. NIM1 subfamily.</text>
</comment>
<dbReference type="SMART" id="SM00220">
    <property type="entry name" value="S_TKc"/>
    <property type="match status" value="1"/>
</dbReference>
<dbReference type="GO" id="GO:0005940">
    <property type="term" value="C:septin ring"/>
    <property type="evidence" value="ECO:0007669"/>
    <property type="project" value="UniProtKB-ARBA"/>
</dbReference>
<feature type="compositionally biased region" description="Low complexity" evidence="13">
    <location>
        <begin position="740"/>
        <end position="785"/>
    </location>
</feature>
<evidence type="ECO:0000256" key="8">
    <source>
        <dbReference type="ARBA" id="ARBA00022777"/>
    </source>
</evidence>